<accession>A9KGV9</accession>
<feature type="transmembrane region" description="Helical" evidence="1">
    <location>
        <begin position="61"/>
        <end position="81"/>
    </location>
</feature>
<evidence type="ECO:0000313" key="3">
    <source>
        <dbReference type="Proteomes" id="UP000008555"/>
    </source>
</evidence>
<keyword evidence="1" id="KW-0472">Membrane</keyword>
<feature type="transmembrane region" description="Helical" evidence="1">
    <location>
        <begin position="87"/>
        <end position="110"/>
    </location>
</feature>
<dbReference type="Proteomes" id="UP000008555">
    <property type="component" value="Chromosome"/>
</dbReference>
<keyword evidence="1" id="KW-0812">Transmembrane</keyword>
<sequence>MDKTPSCKRRASPWVIALFIILLVVAGWYLLFPVLGLTLAVTAGVWGVIIATIVVLSIAILFFLVFSGVGVIILAVFAFLWGLLAIILFPIIFPVVVPLLIVLLFIGFLLRRKR</sequence>
<organism evidence="2 3">
    <name type="scientific">Coxiella burnetii (strain Dugway 5J108-111)</name>
    <dbReference type="NCBI Taxonomy" id="434922"/>
    <lineage>
        <taxon>Bacteria</taxon>
        <taxon>Pseudomonadati</taxon>
        <taxon>Pseudomonadota</taxon>
        <taxon>Gammaproteobacteria</taxon>
        <taxon>Legionellales</taxon>
        <taxon>Coxiellaceae</taxon>
        <taxon>Coxiella</taxon>
    </lineage>
</organism>
<dbReference type="RefSeq" id="WP_005769309.1">
    <property type="nucleotide sequence ID" value="NC_009727.1"/>
</dbReference>
<gene>
    <name evidence="2" type="ordered locus">CBUD_2039</name>
</gene>
<name>A9KGV9_COXBN</name>
<evidence type="ECO:0000256" key="1">
    <source>
        <dbReference type="SAM" id="Phobius"/>
    </source>
</evidence>
<keyword evidence="1" id="KW-1133">Transmembrane helix</keyword>
<dbReference type="EMBL" id="CP000733">
    <property type="protein sequence ID" value="ABS78305.1"/>
    <property type="molecule type" value="Genomic_DNA"/>
</dbReference>
<dbReference type="AlphaFoldDB" id="A9KGV9"/>
<feature type="transmembrane region" description="Helical" evidence="1">
    <location>
        <begin position="12"/>
        <end position="31"/>
    </location>
</feature>
<dbReference type="HOGENOM" id="CLU_2116931_0_0_6"/>
<protein>
    <submittedName>
        <fullName evidence="2">Uncharacterized protein</fullName>
    </submittedName>
</protein>
<reference evidence="2 3" key="1">
    <citation type="journal article" date="2009" name="Infect. Immun.">
        <title>Comparative genomics reveal extensive transposon-mediated genomic plasticity and diversity among potential effector proteins within the genus Coxiella.</title>
        <authorList>
            <person name="Beare P.A."/>
            <person name="Unsworth N."/>
            <person name="Andoh M."/>
            <person name="Voth D.E."/>
            <person name="Omsland A."/>
            <person name="Gilk S.D."/>
            <person name="Williams K.P."/>
            <person name="Sobral B.W."/>
            <person name="Kupko J.J.III."/>
            <person name="Porcella S.F."/>
            <person name="Samuel J.E."/>
            <person name="Heinzen R.A."/>
        </authorList>
    </citation>
    <scope>NUCLEOTIDE SEQUENCE [LARGE SCALE GENOMIC DNA]</scope>
    <source>
        <strain evidence="2 3">Dugway 5J108-111</strain>
    </source>
</reference>
<feature type="transmembrane region" description="Helical" evidence="1">
    <location>
        <begin position="37"/>
        <end position="56"/>
    </location>
</feature>
<evidence type="ECO:0000313" key="2">
    <source>
        <dbReference type="EMBL" id="ABS78305.1"/>
    </source>
</evidence>
<dbReference type="KEGG" id="cbd:CBUD_2039"/>
<proteinExistence type="predicted"/>